<protein>
    <submittedName>
        <fullName evidence="1">Uncharacterized protein</fullName>
    </submittedName>
</protein>
<evidence type="ECO:0000313" key="2">
    <source>
        <dbReference type="Proteomes" id="UP000735302"/>
    </source>
</evidence>
<dbReference type="Proteomes" id="UP000735302">
    <property type="component" value="Unassembled WGS sequence"/>
</dbReference>
<organism evidence="1 2">
    <name type="scientific">Plakobranchus ocellatus</name>
    <dbReference type="NCBI Taxonomy" id="259542"/>
    <lineage>
        <taxon>Eukaryota</taxon>
        <taxon>Metazoa</taxon>
        <taxon>Spiralia</taxon>
        <taxon>Lophotrochozoa</taxon>
        <taxon>Mollusca</taxon>
        <taxon>Gastropoda</taxon>
        <taxon>Heterobranchia</taxon>
        <taxon>Euthyneura</taxon>
        <taxon>Panpulmonata</taxon>
        <taxon>Sacoglossa</taxon>
        <taxon>Placobranchoidea</taxon>
        <taxon>Plakobranchidae</taxon>
        <taxon>Plakobranchus</taxon>
    </lineage>
</organism>
<proteinExistence type="predicted"/>
<sequence length="92" mass="10785">MGQKLIRIEIGQRRGRWMKQSKETPNQHKKATGSLALLFKVRVIFTLMNLVDIYEQDAKSRGELSVQPVCRISRSEEQGKGTDNLHENYRRW</sequence>
<name>A0AAV4CBJ1_9GAST</name>
<evidence type="ECO:0000313" key="1">
    <source>
        <dbReference type="EMBL" id="GFO28592.1"/>
    </source>
</evidence>
<accession>A0AAV4CBJ1</accession>
<dbReference type="EMBL" id="BLXT01006050">
    <property type="protein sequence ID" value="GFO28592.1"/>
    <property type="molecule type" value="Genomic_DNA"/>
</dbReference>
<keyword evidence="2" id="KW-1185">Reference proteome</keyword>
<reference evidence="1 2" key="1">
    <citation type="journal article" date="2021" name="Elife">
        <title>Chloroplast acquisition without the gene transfer in kleptoplastic sea slugs, Plakobranchus ocellatus.</title>
        <authorList>
            <person name="Maeda T."/>
            <person name="Takahashi S."/>
            <person name="Yoshida T."/>
            <person name="Shimamura S."/>
            <person name="Takaki Y."/>
            <person name="Nagai Y."/>
            <person name="Toyoda A."/>
            <person name="Suzuki Y."/>
            <person name="Arimoto A."/>
            <person name="Ishii H."/>
            <person name="Satoh N."/>
            <person name="Nishiyama T."/>
            <person name="Hasebe M."/>
            <person name="Maruyama T."/>
            <person name="Minagawa J."/>
            <person name="Obokata J."/>
            <person name="Shigenobu S."/>
        </authorList>
    </citation>
    <scope>NUCLEOTIDE SEQUENCE [LARGE SCALE GENOMIC DNA]</scope>
</reference>
<dbReference type="AlphaFoldDB" id="A0AAV4CBJ1"/>
<gene>
    <name evidence="1" type="ORF">PoB_005509700</name>
</gene>
<comment type="caution">
    <text evidence="1">The sequence shown here is derived from an EMBL/GenBank/DDBJ whole genome shotgun (WGS) entry which is preliminary data.</text>
</comment>